<sequence>MEEEDPGEWLNLALGGNLLPARDSESELDPQLRPVPSKVFSCNFCKRKFYSSQALGGHQNAHKRERGAARRYQSHRMMMSLPMNSHVVRSLGVRPHSLVHKSTIDRAAAAARFNDTYTVQLAVDDGMDFMWPGSFRLDPQPSERPAEPSKLDLNLRL</sequence>
<dbReference type="PROSITE" id="PS00028">
    <property type="entry name" value="ZINC_FINGER_C2H2_1"/>
    <property type="match status" value="1"/>
</dbReference>
<dbReference type="AlphaFoldDB" id="A0A6A3BVC7"/>
<accession>A0A6A3BVC7</accession>
<reference evidence="4" key="1">
    <citation type="submission" date="2019-09" db="EMBL/GenBank/DDBJ databases">
        <title>Draft genome information of white flower Hibiscus syriacus.</title>
        <authorList>
            <person name="Kim Y.-M."/>
        </authorList>
    </citation>
    <scope>NUCLEOTIDE SEQUENCE [LARGE SCALE GENOMIC DNA]</scope>
    <source>
        <strain evidence="4">YM2019G1</strain>
    </source>
</reference>
<dbReference type="EMBL" id="VEPZ02000791">
    <property type="protein sequence ID" value="KAE8719358.1"/>
    <property type="molecule type" value="Genomic_DNA"/>
</dbReference>
<feature type="compositionally biased region" description="Basic and acidic residues" evidence="2">
    <location>
        <begin position="144"/>
        <end position="157"/>
    </location>
</feature>
<feature type="domain" description="C2H2-type" evidence="3">
    <location>
        <begin position="40"/>
        <end position="67"/>
    </location>
</feature>
<keyword evidence="1" id="KW-0479">Metal-binding</keyword>
<dbReference type="InterPro" id="IPR053266">
    <property type="entry name" value="Zinc_finger_protein_7"/>
</dbReference>
<proteinExistence type="predicted"/>
<dbReference type="PROSITE" id="PS50157">
    <property type="entry name" value="ZINC_FINGER_C2H2_2"/>
    <property type="match status" value="1"/>
</dbReference>
<dbReference type="Gene3D" id="3.30.160.60">
    <property type="entry name" value="Classic Zinc Finger"/>
    <property type="match status" value="1"/>
</dbReference>
<dbReference type="GO" id="GO:0008270">
    <property type="term" value="F:zinc ion binding"/>
    <property type="evidence" value="ECO:0007669"/>
    <property type="project" value="UniProtKB-KW"/>
</dbReference>
<feature type="region of interest" description="Disordered" evidence="2">
    <location>
        <begin position="136"/>
        <end position="157"/>
    </location>
</feature>
<dbReference type="OrthoDB" id="1933825at2759"/>
<keyword evidence="1" id="KW-0863">Zinc-finger</keyword>
<dbReference type="SUPFAM" id="SSF57667">
    <property type="entry name" value="beta-beta-alpha zinc fingers"/>
    <property type="match status" value="1"/>
</dbReference>
<name>A0A6A3BVC7_HIBSY</name>
<dbReference type="InterPro" id="IPR036236">
    <property type="entry name" value="Znf_C2H2_sf"/>
</dbReference>
<dbReference type="InterPro" id="IPR013087">
    <property type="entry name" value="Znf_C2H2_type"/>
</dbReference>
<evidence type="ECO:0000256" key="2">
    <source>
        <dbReference type="SAM" id="MobiDB-lite"/>
    </source>
</evidence>
<evidence type="ECO:0000256" key="1">
    <source>
        <dbReference type="PROSITE-ProRule" id="PRU00042"/>
    </source>
</evidence>
<keyword evidence="5" id="KW-1185">Reference proteome</keyword>
<dbReference type="PANTHER" id="PTHR47593:SF8">
    <property type="entry name" value="OS12G0581900 PROTEIN"/>
    <property type="match status" value="1"/>
</dbReference>
<keyword evidence="1" id="KW-0862">Zinc</keyword>
<protein>
    <submittedName>
        <fullName evidence="4">TIP41-like family protein</fullName>
    </submittedName>
</protein>
<gene>
    <name evidence="4" type="ORF">F3Y22_tig00109971pilonHSYRG00068</name>
</gene>
<dbReference type="PANTHER" id="PTHR47593">
    <property type="entry name" value="ZINC FINGER PROTEIN 4-LIKE"/>
    <property type="match status" value="1"/>
</dbReference>
<evidence type="ECO:0000313" key="4">
    <source>
        <dbReference type="EMBL" id="KAE8719358.1"/>
    </source>
</evidence>
<comment type="caution">
    <text evidence="4">The sequence shown here is derived from an EMBL/GenBank/DDBJ whole genome shotgun (WGS) entry which is preliminary data.</text>
</comment>
<evidence type="ECO:0000313" key="5">
    <source>
        <dbReference type="Proteomes" id="UP000436088"/>
    </source>
</evidence>
<evidence type="ECO:0000259" key="3">
    <source>
        <dbReference type="PROSITE" id="PS50157"/>
    </source>
</evidence>
<dbReference type="Proteomes" id="UP000436088">
    <property type="component" value="Unassembled WGS sequence"/>
</dbReference>
<organism evidence="4 5">
    <name type="scientific">Hibiscus syriacus</name>
    <name type="common">Rose of Sharon</name>
    <dbReference type="NCBI Taxonomy" id="106335"/>
    <lineage>
        <taxon>Eukaryota</taxon>
        <taxon>Viridiplantae</taxon>
        <taxon>Streptophyta</taxon>
        <taxon>Embryophyta</taxon>
        <taxon>Tracheophyta</taxon>
        <taxon>Spermatophyta</taxon>
        <taxon>Magnoliopsida</taxon>
        <taxon>eudicotyledons</taxon>
        <taxon>Gunneridae</taxon>
        <taxon>Pentapetalae</taxon>
        <taxon>rosids</taxon>
        <taxon>malvids</taxon>
        <taxon>Malvales</taxon>
        <taxon>Malvaceae</taxon>
        <taxon>Malvoideae</taxon>
        <taxon>Hibiscus</taxon>
    </lineage>
</organism>